<reference evidence="2" key="1">
    <citation type="submission" date="2016-10" db="EMBL/GenBank/DDBJ databases">
        <authorList>
            <person name="Varghese N."/>
            <person name="Submissions S."/>
        </authorList>
    </citation>
    <scope>NUCLEOTIDE SEQUENCE [LARGE SCALE GENOMIC DNA]</scope>
    <source>
        <strain evidence="2">DUS833</strain>
    </source>
</reference>
<keyword evidence="2" id="KW-1185">Reference proteome</keyword>
<proteinExistence type="predicted"/>
<gene>
    <name evidence="1" type="ORF">SAMN05445850_5585</name>
</gene>
<dbReference type="STRING" id="157910.SAMN05445850_5585"/>
<protein>
    <submittedName>
        <fullName evidence="1">Uncharacterized protein</fullName>
    </submittedName>
</protein>
<evidence type="ECO:0000313" key="1">
    <source>
        <dbReference type="EMBL" id="SDR52982.1"/>
    </source>
</evidence>
<name>A0A1H1JSU5_9BURK</name>
<dbReference type="AlphaFoldDB" id="A0A1H1JSU5"/>
<accession>A0A1H1JSU5</accession>
<sequence length="49" mass="5482">MADIVPVELYEDRFELAGYLTCQQRTGFGGSFVYGRHRAAITSWGINGK</sequence>
<evidence type="ECO:0000313" key="2">
    <source>
        <dbReference type="Proteomes" id="UP000199365"/>
    </source>
</evidence>
<dbReference type="RefSeq" id="WP_167368747.1">
    <property type="nucleotide sequence ID" value="NZ_FNKX01000002.1"/>
</dbReference>
<dbReference type="EMBL" id="FNKX01000002">
    <property type="protein sequence ID" value="SDR52982.1"/>
    <property type="molecule type" value="Genomic_DNA"/>
</dbReference>
<dbReference type="Proteomes" id="UP000199365">
    <property type="component" value="Unassembled WGS sequence"/>
</dbReference>
<organism evidence="1 2">
    <name type="scientific">Paraburkholderia tuberum</name>
    <dbReference type="NCBI Taxonomy" id="157910"/>
    <lineage>
        <taxon>Bacteria</taxon>
        <taxon>Pseudomonadati</taxon>
        <taxon>Pseudomonadota</taxon>
        <taxon>Betaproteobacteria</taxon>
        <taxon>Burkholderiales</taxon>
        <taxon>Burkholderiaceae</taxon>
        <taxon>Paraburkholderia</taxon>
    </lineage>
</organism>